<keyword evidence="9" id="KW-1185">Reference proteome</keyword>
<evidence type="ECO:0000256" key="4">
    <source>
        <dbReference type="ARBA" id="ARBA00023295"/>
    </source>
</evidence>
<dbReference type="Gene3D" id="3.40.50.1700">
    <property type="entry name" value="Glycoside hydrolase family 3 C-terminal domain"/>
    <property type="match status" value="1"/>
</dbReference>
<protein>
    <recommendedName>
        <fullName evidence="7">Fibronectin type III-like domain-containing protein</fullName>
    </recommendedName>
</protein>
<dbReference type="InterPro" id="IPR044993">
    <property type="entry name" value="BXL"/>
</dbReference>
<evidence type="ECO:0000256" key="6">
    <source>
        <dbReference type="SAM" id="SignalP"/>
    </source>
</evidence>
<dbReference type="PANTHER" id="PTHR42721">
    <property type="entry name" value="SUGAR HYDROLASE-RELATED"/>
    <property type="match status" value="1"/>
</dbReference>
<comment type="similarity">
    <text evidence="1 5">Belongs to the glycosyl hydrolase 3 family.</text>
</comment>
<dbReference type="PANTHER" id="PTHR42721:SF42">
    <property type="entry name" value="FIBRONECTIN TYPE III-LIKE DOMAIN-CONTAINING PROTEIN"/>
    <property type="match status" value="1"/>
</dbReference>
<keyword evidence="2 6" id="KW-0732">Signal</keyword>
<dbReference type="Gene3D" id="3.20.20.300">
    <property type="entry name" value="Glycoside hydrolase, family 3, N-terminal domain"/>
    <property type="match status" value="1"/>
</dbReference>
<feature type="domain" description="Fibronectin type III-like" evidence="7">
    <location>
        <begin position="654"/>
        <end position="723"/>
    </location>
</feature>
<dbReference type="InterPro" id="IPR017853">
    <property type="entry name" value="GH"/>
</dbReference>
<dbReference type="InterPro" id="IPR002772">
    <property type="entry name" value="Glyco_hydro_3_C"/>
</dbReference>
<name>A0AAN8J627_PATCE</name>
<feature type="chain" id="PRO_5042965374" description="Fibronectin type III-like domain-containing protein" evidence="6">
    <location>
        <begin position="21"/>
        <end position="750"/>
    </location>
</feature>
<dbReference type="InterPro" id="IPR026891">
    <property type="entry name" value="Fn3-like"/>
</dbReference>
<organism evidence="8 9">
    <name type="scientific">Patella caerulea</name>
    <name type="common">Rayed Mediterranean limpet</name>
    <dbReference type="NCBI Taxonomy" id="87958"/>
    <lineage>
        <taxon>Eukaryota</taxon>
        <taxon>Metazoa</taxon>
        <taxon>Spiralia</taxon>
        <taxon>Lophotrochozoa</taxon>
        <taxon>Mollusca</taxon>
        <taxon>Gastropoda</taxon>
        <taxon>Patellogastropoda</taxon>
        <taxon>Patelloidea</taxon>
        <taxon>Patellidae</taxon>
        <taxon>Patella</taxon>
    </lineage>
</organism>
<evidence type="ECO:0000256" key="5">
    <source>
        <dbReference type="RuleBase" id="RU361161"/>
    </source>
</evidence>
<dbReference type="SUPFAM" id="SSF52279">
    <property type="entry name" value="Beta-D-glucan exohydrolase, C-terminal domain"/>
    <property type="match status" value="1"/>
</dbReference>
<dbReference type="Pfam" id="PF00933">
    <property type="entry name" value="Glyco_hydro_3"/>
    <property type="match status" value="1"/>
</dbReference>
<dbReference type="InterPro" id="IPR013783">
    <property type="entry name" value="Ig-like_fold"/>
</dbReference>
<dbReference type="EMBL" id="JAZGQO010000014">
    <property type="protein sequence ID" value="KAK6170690.1"/>
    <property type="molecule type" value="Genomic_DNA"/>
</dbReference>
<evidence type="ECO:0000313" key="8">
    <source>
        <dbReference type="EMBL" id="KAK6170690.1"/>
    </source>
</evidence>
<dbReference type="Pfam" id="PF01915">
    <property type="entry name" value="Glyco_hydro_3_C"/>
    <property type="match status" value="1"/>
</dbReference>
<evidence type="ECO:0000313" key="9">
    <source>
        <dbReference type="Proteomes" id="UP001347796"/>
    </source>
</evidence>
<evidence type="ECO:0000256" key="2">
    <source>
        <dbReference type="ARBA" id="ARBA00022729"/>
    </source>
</evidence>
<dbReference type="Pfam" id="PF14310">
    <property type="entry name" value="Fn3-like"/>
    <property type="match status" value="1"/>
</dbReference>
<evidence type="ECO:0000259" key="7">
    <source>
        <dbReference type="SMART" id="SM01217"/>
    </source>
</evidence>
<proteinExistence type="inferred from homology"/>
<dbReference type="PRINTS" id="PR00133">
    <property type="entry name" value="GLHYDRLASE3"/>
</dbReference>
<keyword evidence="4 5" id="KW-0326">Glycosidase</keyword>
<keyword evidence="3 5" id="KW-0378">Hydrolase</keyword>
<gene>
    <name evidence="8" type="ORF">SNE40_019018</name>
</gene>
<accession>A0AAN8J627</accession>
<dbReference type="GO" id="GO:0046556">
    <property type="term" value="F:alpha-L-arabinofuranosidase activity"/>
    <property type="evidence" value="ECO:0007669"/>
    <property type="project" value="TreeGrafter"/>
</dbReference>
<comment type="caution">
    <text evidence="8">The sequence shown here is derived from an EMBL/GenBank/DDBJ whole genome shotgun (WGS) entry which is preliminary data.</text>
</comment>
<dbReference type="GO" id="GO:0045493">
    <property type="term" value="P:xylan catabolic process"/>
    <property type="evidence" value="ECO:0007669"/>
    <property type="project" value="InterPro"/>
</dbReference>
<dbReference type="InterPro" id="IPR001764">
    <property type="entry name" value="Glyco_hydro_3_N"/>
</dbReference>
<dbReference type="InterPro" id="IPR036962">
    <property type="entry name" value="Glyco_hydro_3_N_sf"/>
</dbReference>
<dbReference type="InterPro" id="IPR036881">
    <property type="entry name" value="Glyco_hydro_3_C_sf"/>
</dbReference>
<dbReference type="Gene3D" id="2.60.40.10">
    <property type="entry name" value="Immunoglobulins"/>
    <property type="match status" value="1"/>
</dbReference>
<dbReference type="GO" id="GO:0031222">
    <property type="term" value="P:arabinan catabolic process"/>
    <property type="evidence" value="ECO:0007669"/>
    <property type="project" value="TreeGrafter"/>
</dbReference>
<feature type="signal peptide" evidence="6">
    <location>
        <begin position="1"/>
        <end position="20"/>
    </location>
</feature>
<sequence>MAQWHIFAILLFCFIASISGNSKSNAELPFMDYTLPWEERVDDLVKRLTSEEIMYQLAFAGHVPFGPAPAISRLGIKPYTWDTECERGDVGAGPATSFPENIGLGASFSRSLNYRIAEATALEVRAKYNDYIQHGSYQDHQGLSCYMGTSNIMRDSRWGRNQETNGEDPYLTGSIGSAFVQGLQGNDKNLRYIRTSACPKHLAVYSGPEDIPYFRYNFTVSPTQRDLHTSYLPMFRQMVQAGAYSIMCTYTSLYGVPTCVNKFLLTDILRDEWNFKGFVVSDSGALLGVLNAHFYVPTKEDVAAVGINAGCNQELASPNQDKPPYLYIMDAVNAGKINESLLRERVWPLFYTRMRLGEFDPPEMNPYRNLNISIIQSSAQRDLSLEAAMKTFVLLKNNGLLPLKQNKYDKIAVVGPFANTTGTLYGNYAPDMNLAFTYSVLAGVKELASQSNFAAGCSDTVCDHYNGTEIQQAVTGVDMVFIAMGTGVAIEVEGHDRTSLELPNYQPQLIKDVVSAAGSASIVLLLFNGGPVNITWADENDAIDAIMECWFPAQETGIAIKKVLLNDGAGSVPAARLPYTWLTSADQLPPMADYSMKGRTYRYYEGESLYPFGYGLSYTTFNYKHMEYSSEVLAGINVQGTVIIENTGDYDADEVVQVYISWINATQETPNIQLVDFDRIFIRSHSTMSYDFTISPENMAVWVDDKGWIVESGNVNLWVGGQQPNQKKQIPSNILQGSFSVVGSKFLGFY</sequence>
<dbReference type="AlphaFoldDB" id="A0AAN8J627"/>
<reference evidence="8 9" key="1">
    <citation type="submission" date="2024-01" db="EMBL/GenBank/DDBJ databases">
        <title>The genome of the rayed Mediterranean limpet Patella caerulea (Linnaeus, 1758).</title>
        <authorList>
            <person name="Anh-Thu Weber A."/>
            <person name="Halstead-Nussloch G."/>
        </authorList>
    </citation>
    <scope>NUCLEOTIDE SEQUENCE [LARGE SCALE GENOMIC DNA]</scope>
    <source>
        <strain evidence="8">AATW-2023a</strain>
        <tissue evidence="8">Whole specimen</tissue>
    </source>
</reference>
<dbReference type="InterPro" id="IPR019800">
    <property type="entry name" value="Glyco_hydro_3_AS"/>
</dbReference>
<evidence type="ECO:0000256" key="3">
    <source>
        <dbReference type="ARBA" id="ARBA00022801"/>
    </source>
</evidence>
<evidence type="ECO:0000256" key="1">
    <source>
        <dbReference type="ARBA" id="ARBA00005336"/>
    </source>
</evidence>
<dbReference type="GO" id="GO:0009044">
    <property type="term" value="F:xylan 1,4-beta-xylosidase activity"/>
    <property type="evidence" value="ECO:0007669"/>
    <property type="project" value="InterPro"/>
</dbReference>
<dbReference type="SMART" id="SM01217">
    <property type="entry name" value="Fn3_like"/>
    <property type="match status" value="1"/>
</dbReference>
<dbReference type="Proteomes" id="UP001347796">
    <property type="component" value="Unassembled WGS sequence"/>
</dbReference>
<dbReference type="PROSITE" id="PS00775">
    <property type="entry name" value="GLYCOSYL_HYDROL_F3"/>
    <property type="match status" value="1"/>
</dbReference>
<dbReference type="SUPFAM" id="SSF51445">
    <property type="entry name" value="(Trans)glycosidases"/>
    <property type="match status" value="1"/>
</dbReference>